<proteinExistence type="predicted"/>
<dbReference type="Pfam" id="PF00564">
    <property type="entry name" value="PB1"/>
    <property type="match status" value="1"/>
</dbReference>
<dbReference type="Proteomes" id="UP000078561">
    <property type="component" value="Unassembled WGS sequence"/>
</dbReference>
<organism evidence="3">
    <name type="scientific">Absidia glauca</name>
    <name type="common">Pin mould</name>
    <dbReference type="NCBI Taxonomy" id="4829"/>
    <lineage>
        <taxon>Eukaryota</taxon>
        <taxon>Fungi</taxon>
        <taxon>Fungi incertae sedis</taxon>
        <taxon>Mucoromycota</taxon>
        <taxon>Mucoromycotina</taxon>
        <taxon>Mucoromycetes</taxon>
        <taxon>Mucorales</taxon>
        <taxon>Cunninghamellaceae</taxon>
        <taxon>Absidia</taxon>
    </lineage>
</organism>
<evidence type="ECO:0000313" key="3">
    <source>
        <dbReference type="EMBL" id="SAM00941.1"/>
    </source>
</evidence>
<accession>A0A163JES6</accession>
<dbReference type="EMBL" id="LT553497">
    <property type="protein sequence ID" value="SAM00941.1"/>
    <property type="molecule type" value="Genomic_DNA"/>
</dbReference>
<dbReference type="InterPro" id="IPR000270">
    <property type="entry name" value="PB1_dom"/>
</dbReference>
<feature type="region of interest" description="Disordered" evidence="1">
    <location>
        <begin position="160"/>
        <end position="272"/>
    </location>
</feature>
<feature type="compositionally biased region" description="Basic residues" evidence="1">
    <location>
        <begin position="198"/>
        <end position="212"/>
    </location>
</feature>
<evidence type="ECO:0000259" key="2">
    <source>
        <dbReference type="PROSITE" id="PS51745"/>
    </source>
</evidence>
<dbReference type="InterPro" id="IPR053793">
    <property type="entry name" value="PB1-like"/>
</dbReference>
<sequence length="358" mass="41121">MINIYIATSSSNERLTLPLDKTWSDLCTAILDRTQISITQLYYQDHEGDVITLSSDEEWESLKNNCRTGCISLNMDPSKTVRWVFDDRLVTHPKPASTTKPTFTSQFEQFGKLMDKYNNLIQQNDRVKRMMQDTATTLILQHMDLSPIEARLEALHAKNNHRSSTPIYPRYDPGTTQTLLNTHLYEPPTDDNEEKKTTTKKKRRDPRRRHTHYGQASHIPASSWGEWPAYSSLHPQPLPPPSPTDSLSDPATHHHHHHHHHHHAPTRSLYPRPPVILPALLKRTSRLISHWIPPAEDRRRKHKERSGDDDEATRRHTSSSSSEHSPLHYPAIPPSLVPHNNDDIQCLTTSLDQLSATN</sequence>
<protein>
    <recommendedName>
        <fullName evidence="2">PB1 domain-containing protein</fullName>
    </recommendedName>
</protein>
<name>A0A163JES6_ABSGL</name>
<feature type="region of interest" description="Disordered" evidence="1">
    <location>
        <begin position="292"/>
        <end position="343"/>
    </location>
</feature>
<dbReference type="AlphaFoldDB" id="A0A163JES6"/>
<dbReference type="OrthoDB" id="2284041at2759"/>
<feature type="domain" description="PB1" evidence="2">
    <location>
        <begin position="1"/>
        <end position="78"/>
    </location>
</feature>
<evidence type="ECO:0000313" key="4">
    <source>
        <dbReference type="Proteomes" id="UP000078561"/>
    </source>
</evidence>
<reference evidence="3" key="1">
    <citation type="submission" date="2016-04" db="EMBL/GenBank/DDBJ databases">
        <authorList>
            <person name="Evans L.H."/>
            <person name="Alamgir A."/>
            <person name="Owens N."/>
            <person name="Weber N.D."/>
            <person name="Virtaneva K."/>
            <person name="Barbian K."/>
            <person name="Babar A."/>
            <person name="Rosenke K."/>
        </authorList>
    </citation>
    <scope>NUCLEOTIDE SEQUENCE [LARGE SCALE GENOMIC DNA]</scope>
    <source>
        <strain evidence="3">CBS 101.48</strain>
    </source>
</reference>
<dbReference type="Gene3D" id="3.10.20.90">
    <property type="entry name" value="Phosphatidylinositol 3-kinase Catalytic Subunit, Chain A, domain 1"/>
    <property type="match status" value="1"/>
</dbReference>
<evidence type="ECO:0000256" key="1">
    <source>
        <dbReference type="SAM" id="MobiDB-lite"/>
    </source>
</evidence>
<dbReference type="SUPFAM" id="SSF54277">
    <property type="entry name" value="CAD &amp; PB1 domains"/>
    <property type="match status" value="1"/>
</dbReference>
<keyword evidence="4" id="KW-1185">Reference proteome</keyword>
<dbReference type="PROSITE" id="PS51745">
    <property type="entry name" value="PB1"/>
    <property type="match status" value="1"/>
</dbReference>
<dbReference type="InParanoid" id="A0A163JES6"/>
<feature type="compositionally biased region" description="Basic residues" evidence="1">
    <location>
        <begin position="253"/>
        <end position="265"/>
    </location>
</feature>
<gene>
    <name evidence="3" type="primary">ABSGL_06677.1 scaffold 8661</name>
</gene>